<protein>
    <submittedName>
        <fullName evidence="2">Uncharacterized protein</fullName>
    </submittedName>
</protein>
<accession>A0A1V4JNJ0</accession>
<comment type="caution">
    <text evidence="2">The sequence shown here is derived from an EMBL/GenBank/DDBJ whole genome shotgun (WGS) entry which is preliminary data.</text>
</comment>
<dbReference type="AlphaFoldDB" id="A0A1V4JNJ0"/>
<organism evidence="2 3">
    <name type="scientific">Patagioenas fasciata monilis</name>
    <dbReference type="NCBI Taxonomy" id="372326"/>
    <lineage>
        <taxon>Eukaryota</taxon>
        <taxon>Metazoa</taxon>
        <taxon>Chordata</taxon>
        <taxon>Craniata</taxon>
        <taxon>Vertebrata</taxon>
        <taxon>Euteleostomi</taxon>
        <taxon>Archelosauria</taxon>
        <taxon>Archosauria</taxon>
        <taxon>Dinosauria</taxon>
        <taxon>Saurischia</taxon>
        <taxon>Theropoda</taxon>
        <taxon>Coelurosauria</taxon>
        <taxon>Aves</taxon>
        <taxon>Neognathae</taxon>
        <taxon>Neoaves</taxon>
        <taxon>Columbimorphae</taxon>
        <taxon>Columbiformes</taxon>
        <taxon>Columbidae</taxon>
        <taxon>Patagioenas</taxon>
    </lineage>
</organism>
<dbReference type="EMBL" id="LSYS01006902">
    <property type="protein sequence ID" value="OPJ73287.1"/>
    <property type="molecule type" value="Genomic_DNA"/>
</dbReference>
<evidence type="ECO:0000256" key="1">
    <source>
        <dbReference type="SAM" id="MobiDB-lite"/>
    </source>
</evidence>
<keyword evidence="3" id="KW-1185">Reference proteome</keyword>
<evidence type="ECO:0000313" key="3">
    <source>
        <dbReference type="Proteomes" id="UP000190648"/>
    </source>
</evidence>
<feature type="compositionally biased region" description="Basic and acidic residues" evidence="1">
    <location>
        <begin position="88"/>
        <end position="101"/>
    </location>
</feature>
<proteinExistence type="predicted"/>
<evidence type="ECO:0000313" key="2">
    <source>
        <dbReference type="EMBL" id="OPJ73287.1"/>
    </source>
</evidence>
<sequence length="129" mass="14529">MSIQAALQPQLHPMVVSGALHCAAEGLATVGDLEIYGNDECDIVKINFSEEAALEQVKKTQVDEVKRIQECSEEAEQSNWQEPTILSERGDPRKLRGGESDEAREKFLKTEKCDCENVIVGRRTRWIQK</sequence>
<feature type="region of interest" description="Disordered" evidence="1">
    <location>
        <begin position="72"/>
        <end position="101"/>
    </location>
</feature>
<name>A0A1V4JNJ0_PATFA</name>
<gene>
    <name evidence="2" type="ORF">AV530_005671</name>
</gene>
<dbReference type="Proteomes" id="UP000190648">
    <property type="component" value="Unassembled WGS sequence"/>
</dbReference>
<reference evidence="2 3" key="1">
    <citation type="submission" date="2016-02" db="EMBL/GenBank/DDBJ databases">
        <title>Band-tailed pigeon sequencing and assembly.</title>
        <authorList>
            <person name="Soares A.E."/>
            <person name="Novak B.J."/>
            <person name="Rice E.S."/>
            <person name="O'Connell B."/>
            <person name="Chang D."/>
            <person name="Weber S."/>
            <person name="Shapiro B."/>
        </authorList>
    </citation>
    <scope>NUCLEOTIDE SEQUENCE [LARGE SCALE GENOMIC DNA]</scope>
    <source>
        <strain evidence="2">BTP2013</strain>
        <tissue evidence="2">Blood</tissue>
    </source>
</reference>